<dbReference type="InterPro" id="IPR021828">
    <property type="entry name" value="GlgE_dom_N/S"/>
</dbReference>
<dbReference type="InterPro" id="IPR017853">
    <property type="entry name" value="GH"/>
</dbReference>
<keyword evidence="3 6" id="KW-0808">Transferase</keyword>
<accession>A0ABM7IJ49</accession>
<evidence type="ECO:0000256" key="3">
    <source>
        <dbReference type="ARBA" id="ARBA00022679"/>
    </source>
</evidence>
<dbReference type="RefSeq" id="WP_138229155.1">
    <property type="nucleotide sequence ID" value="NZ_AP022577.1"/>
</dbReference>
<evidence type="ECO:0000256" key="6">
    <source>
        <dbReference type="HAMAP-Rule" id="MF_02124"/>
    </source>
</evidence>
<dbReference type="InterPro" id="IPR013783">
    <property type="entry name" value="Ig-like_fold"/>
</dbReference>
<feature type="binding site" evidence="6">
    <location>
        <position position="369"/>
    </location>
    <ligand>
        <name>alpha-maltose 1-phosphate</name>
        <dbReference type="ChEBI" id="CHEBI:63576"/>
    </ligand>
</feature>
<dbReference type="SUPFAM" id="SSF51445">
    <property type="entry name" value="(Trans)glycosidases"/>
    <property type="match status" value="1"/>
</dbReference>
<dbReference type="CDD" id="cd11344">
    <property type="entry name" value="AmyAc_GlgE_like"/>
    <property type="match status" value="1"/>
</dbReference>
<dbReference type="PANTHER" id="PTHR47786">
    <property type="entry name" value="ALPHA-1,4-GLUCAN:MALTOSE-1-PHOSPHATE MALTOSYLTRANSFERASE"/>
    <property type="match status" value="1"/>
</dbReference>
<dbReference type="Proteomes" id="UP000465609">
    <property type="component" value="Chromosome"/>
</dbReference>
<feature type="domain" description="Glycosyl hydrolase family 13 catalytic" evidence="7">
    <location>
        <begin position="218"/>
        <end position="559"/>
    </location>
</feature>
<dbReference type="Pfam" id="PF21702">
    <property type="entry name" value="GLGE_C"/>
    <property type="match status" value="1"/>
</dbReference>
<organism evidence="8 9">
    <name type="scientific">Mycolicibacterium aubagnense</name>
    <dbReference type="NCBI Taxonomy" id="319707"/>
    <lineage>
        <taxon>Bacteria</taxon>
        <taxon>Bacillati</taxon>
        <taxon>Actinomycetota</taxon>
        <taxon>Actinomycetes</taxon>
        <taxon>Mycobacteriales</taxon>
        <taxon>Mycobacteriaceae</taxon>
        <taxon>Mycolicibacterium</taxon>
    </lineage>
</organism>
<sequence>MAGRIEIDDVAPVVSAGRYPAKAVVGEVVPISATVWREGHDAVAATLVVRYHGPVYPQLAETPPGATAVPTPPRAKIKPTRLPMAQGVTPDVFHGQFTPDEVGLWTFRVDGWGDPIATWRHAIKAKLEAGQSEAELSNDLLVGATLLERAATAVPQDDRTPLLAAARRLREPGDPYVRAAAALASDVTDLLRKYPLRELVTRGEQYGIWVDRPRARFSSWYELFPRSTGGWDSDGRPVHGTFSTTAKAIPRVAAMGFDVLYLPPVHPIGKVHRKGPNNNVTATPGDVGSPWAIGSDEGGHDAVHPDLGTIAEFDDMVATARDNGLEVALDLALQCAPDHPWAKEHPEWFTVLPDGTIAYAENPPKKYQDIYPLNFDNDPAGLYDEVLRVVTFWMSHGVTIFRVDNPHTKPANFWAWLIAQAKNIDPDVLFLSEAFTRPARLYGLAKLGFTQSYTYFTWRNYKWEITEFGQQIAEYADFYRPNLFVNTPDILHASLQHGGPGMFAIRAVLAATLSSSWGVYSGYELFEHQAVREGSEEYLDSEKYQLRPRDFEAALAGGRSLEPLLTRLNEIRRVHPALSQLRTIKFHHVDNDSMLAYSKFDPVTGDTVLVVLTLNAFGPEQATLWLDMGALGMADHDRFWVRDEITGEEYQWGAGNYVRLDPDKAVAHVLNMPQIPYDKRLSLLRRQP</sequence>
<dbReference type="HAMAP" id="MF_02124">
    <property type="entry name" value="GlgE"/>
    <property type="match status" value="1"/>
</dbReference>
<keyword evidence="9" id="KW-1185">Reference proteome</keyword>
<evidence type="ECO:0000256" key="1">
    <source>
        <dbReference type="ARBA" id="ARBA00011738"/>
    </source>
</evidence>
<dbReference type="InterPro" id="IPR026585">
    <property type="entry name" value="GlgE"/>
</dbReference>
<name>A0ABM7IJ49_9MYCO</name>
<evidence type="ECO:0000256" key="2">
    <source>
        <dbReference type="ARBA" id="ARBA00022676"/>
    </source>
</evidence>
<keyword evidence="2 6" id="KW-0328">Glycosyltransferase</keyword>
<feature type="active site" description="Nucleophile" evidence="6">
    <location>
        <position position="404"/>
    </location>
</feature>
<evidence type="ECO:0000259" key="7">
    <source>
        <dbReference type="SMART" id="SM00642"/>
    </source>
</evidence>
<dbReference type="EC" id="2.4.99.16" evidence="6"/>
<comment type="similarity">
    <text evidence="6">Belongs to the glycosyl hydrolase 13 family. GlgE subfamily.</text>
</comment>
<gene>
    <name evidence="6 8" type="primary">glgE</name>
    <name evidence="8" type="ORF">MAUB_46410</name>
</gene>
<dbReference type="Pfam" id="PF11896">
    <property type="entry name" value="GlgE_dom_N_S"/>
    <property type="match status" value="1"/>
</dbReference>
<comment type="subunit">
    <text evidence="1 6">Homodimer.</text>
</comment>
<dbReference type="Gene3D" id="2.60.40.10">
    <property type="entry name" value="Immunoglobulins"/>
    <property type="match status" value="1"/>
</dbReference>
<reference evidence="8 9" key="1">
    <citation type="journal article" date="2019" name="Emerg. Microbes Infect.">
        <title>Comprehensive subspecies identification of 175 nontuberculous mycobacteria species based on 7547 genomic profiles.</title>
        <authorList>
            <person name="Matsumoto Y."/>
            <person name="Kinjo T."/>
            <person name="Motooka D."/>
            <person name="Nabeya D."/>
            <person name="Jung N."/>
            <person name="Uechi K."/>
            <person name="Horii T."/>
            <person name="Iida T."/>
            <person name="Fujita J."/>
            <person name="Nakamura S."/>
        </authorList>
    </citation>
    <scope>NUCLEOTIDE SEQUENCE [LARGE SCALE GENOMIC DNA]</scope>
    <source>
        <strain evidence="8 9">JCM 15296</strain>
    </source>
</reference>
<feature type="binding site" evidence="6">
    <location>
        <position position="334"/>
    </location>
    <ligand>
        <name>alpha-maltose 1-phosphate</name>
        <dbReference type="ChEBI" id="CHEBI:63576"/>
    </ligand>
</feature>
<evidence type="ECO:0000313" key="9">
    <source>
        <dbReference type="Proteomes" id="UP000465609"/>
    </source>
</evidence>
<keyword evidence="4 6" id="KW-0119">Carbohydrate metabolism</keyword>
<comment type="function">
    <text evidence="6">Maltosyltransferase that uses maltose 1-phosphate (M1P) as the sugar donor to elongate linear or branched alpha-(1-&gt;4)-glucans. Is involved in a branched alpha-glucan biosynthetic pathway from trehalose, together with TreS, Mak and GlgB.</text>
</comment>
<feature type="active site" description="Proton donor" evidence="6">
    <location>
        <position position="433"/>
    </location>
</feature>
<feature type="binding site" evidence="6">
    <location>
        <begin position="543"/>
        <end position="544"/>
    </location>
    <ligand>
        <name>alpha-maltose 1-phosphate</name>
        <dbReference type="ChEBI" id="CHEBI:63576"/>
    </ligand>
</feature>
<dbReference type="Gene3D" id="3.20.20.80">
    <property type="entry name" value="Glycosidases"/>
    <property type="match status" value="1"/>
</dbReference>
<dbReference type="InterPro" id="IPR013780">
    <property type="entry name" value="Glyco_hydro_b"/>
</dbReference>
<feature type="binding site" evidence="6">
    <location>
        <position position="405"/>
    </location>
    <ligand>
        <name>alpha-maltose 1-phosphate</name>
        <dbReference type="ChEBI" id="CHEBI:63576"/>
    </ligand>
</feature>
<evidence type="ECO:0000256" key="5">
    <source>
        <dbReference type="ARBA" id="ARBA00048735"/>
    </source>
</evidence>
<proteinExistence type="inferred from homology"/>
<dbReference type="SMART" id="SM00642">
    <property type="entry name" value="Aamy"/>
    <property type="match status" value="1"/>
</dbReference>
<dbReference type="Gene3D" id="2.60.40.1180">
    <property type="entry name" value="Golgi alpha-mannosidase II"/>
    <property type="match status" value="1"/>
</dbReference>
<dbReference type="EMBL" id="AP022577">
    <property type="protein sequence ID" value="BBX86768.1"/>
    <property type="molecule type" value="Genomic_DNA"/>
</dbReference>
<comment type="catalytic activity">
    <reaction evidence="5 6">
        <text>alpha-maltose 1-phosphate + [(1-&gt;4)-alpha-D-glucosyl](n) = [(1-&gt;4)-alpha-D-glucosyl](n+2) + phosphate</text>
        <dbReference type="Rhea" id="RHEA:42692"/>
        <dbReference type="Rhea" id="RHEA-COMP:9584"/>
        <dbReference type="Rhea" id="RHEA-COMP:10183"/>
        <dbReference type="ChEBI" id="CHEBI:15444"/>
        <dbReference type="ChEBI" id="CHEBI:43474"/>
        <dbReference type="ChEBI" id="CHEBI:63576"/>
        <dbReference type="EC" id="2.4.99.16"/>
    </reaction>
</comment>
<feature type="site" description="Transition state stabilizer" evidence="6">
    <location>
        <position position="489"/>
    </location>
</feature>
<dbReference type="InterPro" id="IPR006047">
    <property type="entry name" value="GH13_cat_dom"/>
</dbReference>
<protein>
    <recommendedName>
        <fullName evidence="6">Alpha-1,4-glucan:maltose-1-phosphate maltosyltransferase</fullName>
        <shortName evidence="6">GMPMT</shortName>
        <ecNumber evidence="6">2.4.99.16</ecNumber>
    </recommendedName>
    <alternativeName>
        <fullName evidence="6">(1-&gt;4)-alpha-D-glucan:maltose-1-phosphate alpha-D-maltosyltransferase</fullName>
    </alternativeName>
</protein>
<dbReference type="Gene3D" id="1.20.58.80">
    <property type="entry name" value="Phosphotransferase system, lactose/cellobiose-type IIA subunit"/>
    <property type="match status" value="1"/>
</dbReference>
<evidence type="ECO:0000313" key="8">
    <source>
        <dbReference type="EMBL" id="BBX86768.1"/>
    </source>
</evidence>
<dbReference type="PANTHER" id="PTHR47786:SF2">
    <property type="entry name" value="GLYCOSYL HYDROLASE FAMILY 13 CATALYTIC DOMAIN-CONTAINING PROTEIN"/>
    <property type="match status" value="1"/>
</dbReference>
<evidence type="ECO:0000256" key="4">
    <source>
        <dbReference type="ARBA" id="ARBA00023277"/>
    </source>
</evidence>
<dbReference type="InterPro" id="IPR049171">
    <property type="entry name" value="GLGE_C"/>
</dbReference>
<feature type="binding site" evidence="6">
    <location>
        <position position="274"/>
    </location>
    <ligand>
        <name>alpha-maltose 1-phosphate</name>
        <dbReference type="ChEBI" id="CHEBI:63576"/>
    </ligand>
</feature>